<dbReference type="EMBL" id="CP112887">
    <property type="protein sequence ID" value="WBW62670.1"/>
    <property type="molecule type" value="Genomic_DNA"/>
</dbReference>
<accession>A0AAJ5QY64</accession>
<keyword evidence="3" id="KW-1185">Reference proteome</keyword>
<organism evidence="2 3">
    <name type="scientific">Klebsiella electrica</name>
    <dbReference type="NCBI Taxonomy" id="1259973"/>
    <lineage>
        <taxon>Bacteria</taxon>
        <taxon>Pseudomonadati</taxon>
        <taxon>Pseudomonadota</taxon>
        <taxon>Gammaproteobacteria</taxon>
        <taxon>Enterobacterales</taxon>
        <taxon>Enterobacteriaceae</taxon>
        <taxon>Klebsiella/Raoultella group</taxon>
        <taxon>Klebsiella</taxon>
    </lineage>
</organism>
<dbReference type="Proteomes" id="UP001210130">
    <property type="component" value="Chromosome"/>
</dbReference>
<feature type="transmembrane region" description="Helical" evidence="1">
    <location>
        <begin position="49"/>
        <end position="69"/>
    </location>
</feature>
<keyword evidence="1" id="KW-0812">Transmembrane</keyword>
<evidence type="ECO:0000256" key="1">
    <source>
        <dbReference type="SAM" id="Phobius"/>
    </source>
</evidence>
<name>A0AAJ5QY64_9ENTR</name>
<keyword evidence="1" id="KW-0472">Membrane</keyword>
<gene>
    <name evidence="2" type="ORF">OR613_07060</name>
</gene>
<evidence type="ECO:0000313" key="3">
    <source>
        <dbReference type="Proteomes" id="UP001210130"/>
    </source>
</evidence>
<dbReference type="AlphaFoldDB" id="A0AAJ5QY64"/>
<proteinExistence type="predicted"/>
<sequence length="369" mass="42464">MSWPVPDIPKKQYLPRPDFKKWGVIFFMMLATGVALSLFVGRETSYGNVILYAALPAFFLWLCFFGAAWHRYEQSINNALLWNNETERTKLHWKRWCMRQWLIVGNVVMTPEKQGVSVLLGSYADIPAYPKKARPLSVVFSDLSGRLQYMDEQLEKQYSGYRNSLYSVKVLLADLYHEEKVSLAVYEQWDLYPEYINSIEEVQSEVQQNGVILLLCLQDWLDGDVSNYSEFISGQLIAPPSLVYQSKLTVLAGLGRVLSSNNLIKDLDILFEYNSVDHINFHHVWLTGMDGDDRMTIVKYADMRQWKLPPKQPCHSLDHTFGPPGPLSFSVYTSLMVDAAVHTGEIQLLVSRHKENAYSLCLITRELFL</sequence>
<keyword evidence="1" id="KW-1133">Transmembrane helix</keyword>
<reference evidence="2 3" key="1">
    <citation type="journal article" date="2023" name="Microbiol. Resour. Announc.">
        <title>Complete Genome Sequence of the First Colistin-Resistant Raoultella electrica Strain.</title>
        <authorList>
            <person name="Aldeia C."/>
            <person name="Campos-Madueno E.I."/>
            <person name="Sendi P."/>
            <person name="Endimiani A."/>
        </authorList>
    </citation>
    <scope>NUCLEOTIDE SEQUENCE [LARGE SCALE GENOMIC DNA]</scope>
    <source>
        <strain evidence="2 3">S2-IND-01-C</strain>
    </source>
</reference>
<feature type="transmembrane region" description="Helical" evidence="1">
    <location>
        <begin position="22"/>
        <end position="40"/>
    </location>
</feature>
<protein>
    <submittedName>
        <fullName evidence="2">Uncharacterized protein</fullName>
    </submittedName>
</protein>
<dbReference type="RefSeq" id="WP_131048261.1">
    <property type="nucleotide sequence ID" value="NZ_CP112887.1"/>
</dbReference>
<evidence type="ECO:0000313" key="2">
    <source>
        <dbReference type="EMBL" id="WBW62670.1"/>
    </source>
</evidence>